<dbReference type="PROSITE" id="PS51635">
    <property type="entry name" value="PNPLA"/>
    <property type="match status" value="1"/>
</dbReference>
<keyword evidence="8" id="KW-1185">Reference proteome</keyword>
<dbReference type="InterPro" id="IPR002641">
    <property type="entry name" value="PNPLA_dom"/>
</dbReference>
<dbReference type="PaxDb" id="29760-VIT_18s0001g10930.t01"/>
<dbReference type="HOGENOM" id="CLU_000288_144_3_1"/>
<evidence type="ECO:0000259" key="6">
    <source>
        <dbReference type="PROSITE" id="PS51635"/>
    </source>
</evidence>
<name>F6H013_VITVI</name>
<comment type="function">
    <text evidence="5">Lipolytic acyl hydrolase (LAH).</text>
</comment>
<feature type="short sequence motif" description="GXGXXG" evidence="4">
    <location>
        <begin position="24"/>
        <end position="29"/>
    </location>
</feature>
<dbReference type="InterPro" id="IPR016035">
    <property type="entry name" value="Acyl_Trfase/lysoPLipase"/>
</dbReference>
<comment type="caution">
    <text evidence="4">Lacks conserved residue(s) required for the propagation of feature annotation.</text>
</comment>
<dbReference type="PANTHER" id="PTHR32176">
    <property type="entry name" value="XYLOSE ISOMERASE"/>
    <property type="match status" value="1"/>
</dbReference>
<dbReference type="GO" id="GO:0004620">
    <property type="term" value="F:phospholipase activity"/>
    <property type="evidence" value="ECO:0000318"/>
    <property type="project" value="GO_Central"/>
</dbReference>
<gene>
    <name evidence="7" type="ordered locus">VIT_18s0001g10930</name>
</gene>
<comment type="domain">
    <text evidence="5">The nitrogen atoms of the two glycine residues in the GGXR motif define the oxyanion hole, and stabilize the oxyanion that forms during the nucleophilic attack by the catalytic serine during substrate cleavage.</text>
</comment>
<evidence type="ECO:0000256" key="4">
    <source>
        <dbReference type="PROSITE-ProRule" id="PRU01161"/>
    </source>
</evidence>
<dbReference type="GO" id="GO:0016042">
    <property type="term" value="P:lipid catabolic process"/>
    <property type="evidence" value="ECO:0007669"/>
    <property type="project" value="UniProtKB-KW"/>
</dbReference>
<dbReference type="eggNOG" id="KOG0513">
    <property type="taxonomic scope" value="Eukaryota"/>
</dbReference>
<dbReference type="Pfam" id="PF01734">
    <property type="entry name" value="Patatin"/>
    <property type="match status" value="1"/>
</dbReference>
<dbReference type="EC" id="3.1.1.-" evidence="5"/>
<feature type="domain" description="PNPLA" evidence="6">
    <location>
        <begin position="20"/>
        <end position="227"/>
    </location>
</feature>
<proteinExistence type="inferred from homology"/>
<organism evidence="7 8">
    <name type="scientific">Vitis vinifera</name>
    <name type="common">Grape</name>
    <dbReference type="NCBI Taxonomy" id="29760"/>
    <lineage>
        <taxon>Eukaryota</taxon>
        <taxon>Viridiplantae</taxon>
        <taxon>Streptophyta</taxon>
        <taxon>Embryophyta</taxon>
        <taxon>Tracheophyta</taxon>
        <taxon>Spermatophyta</taxon>
        <taxon>Magnoliopsida</taxon>
        <taxon>eudicotyledons</taxon>
        <taxon>Gunneridae</taxon>
        <taxon>Pentapetalae</taxon>
        <taxon>rosids</taxon>
        <taxon>Vitales</taxon>
        <taxon>Vitaceae</taxon>
        <taxon>Viteae</taxon>
        <taxon>Vitis</taxon>
    </lineage>
</organism>
<dbReference type="InParanoid" id="F6H013"/>
<reference evidence="8" key="1">
    <citation type="journal article" date="2007" name="Nature">
        <title>The grapevine genome sequence suggests ancestral hexaploidization in major angiosperm phyla.</title>
        <authorList>
            <consortium name="The French-Italian Public Consortium for Grapevine Genome Characterization."/>
            <person name="Jaillon O."/>
            <person name="Aury J.-M."/>
            <person name="Noel B."/>
            <person name="Policriti A."/>
            <person name="Clepet C."/>
            <person name="Casagrande A."/>
            <person name="Choisne N."/>
            <person name="Aubourg S."/>
            <person name="Vitulo N."/>
            <person name="Jubin C."/>
            <person name="Vezzi A."/>
            <person name="Legeai F."/>
            <person name="Hugueney P."/>
            <person name="Dasilva C."/>
            <person name="Horner D."/>
            <person name="Mica E."/>
            <person name="Jublot D."/>
            <person name="Poulain J."/>
            <person name="Bruyere C."/>
            <person name="Billault A."/>
            <person name="Segurens B."/>
            <person name="Gouyvenoux M."/>
            <person name="Ugarte E."/>
            <person name="Cattonaro F."/>
            <person name="Anthouard V."/>
            <person name="Vico V."/>
            <person name="Del Fabbro C."/>
            <person name="Alaux M."/>
            <person name="Di Gaspero G."/>
            <person name="Dumas V."/>
            <person name="Felice N."/>
            <person name="Paillard S."/>
            <person name="Juman I."/>
            <person name="Moroldo M."/>
            <person name="Scalabrin S."/>
            <person name="Canaguier A."/>
            <person name="Le Clainche I."/>
            <person name="Malacrida G."/>
            <person name="Durand E."/>
            <person name="Pesole G."/>
            <person name="Laucou V."/>
            <person name="Chatelet P."/>
            <person name="Merdinoglu D."/>
            <person name="Delledonne M."/>
            <person name="Pezzotti M."/>
            <person name="Lecharny A."/>
            <person name="Scarpelli C."/>
            <person name="Artiguenave F."/>
            <person name="Pe M.E."/>
            <person name="Valle G."/>
            <person name="Morgante M."/>
            <person name="Caboche M."/>
            <person name="Adam-Blondon A.-F."/>
            <person name="Weissenbach J."/>
            <person name="Quetier F."/>
            <person name="Wincker P."/>
        </authorList>
    </citation>
    <scope>NUCLEOTIDE SEQUENCE [LARGE SCALE GENOMIC DNA]</scope>
    <source>
        <strain evidence="8">cv. Pinot noir / PN40024</strain>
    </source>
</reference>
<dbReference type="Proteomes" id="UP000009183">
    <property type="component" value="Chromosome 18"/>
</dbReference>
<dbReference type="PANTHER" id="PTHR32176:SF103">
    <property type="entry name" value="OS08G0376550 PROTEIN"/>
    <property type="match status" value="1"/>
</dbReference>
<dbReference type="Gene3D" id="3.40.1090.10">
    <property type="entry name" value="Cytosolic phospholipase A2 catalytic domain"/>
    <property type="match status" value="1"/>
</dbReference>
<sequence>MEEKKSIHKPSTYGKLITILSIDGGGIRGIIPGTILSFPEAELQKLDGEDARIADYFDVIAGTSTGSLITAMLTAPNINNRPLFAAIDIQHFYLEHCPKIFPQNSCPFANIAAVIRALLGPRYNGKYLHSLVREKLGNIRLHQTLTKVVIPTFDIKLLQPTIFSSFKVKHDPTIDASLSDICMGTSAAPTYLPAHLFETKDYATERARTFNLIYGGVAANNPALIAMGEDDTLNHVLSSVDYATKDNLYNLVKVSEGLLKKPVSRVNLETGNLEPSSKETNEDALIRFANILSKEKRLRDAKPWMDVQQINRK</sequence>
<evidence type="ECO:0000313" key="8">
    <source>
        <dbReference type="Proteomes" id="UP000009183"/>
    </source>
</evidence>
<accession>F6H013</accession>
<dbReference type="AlphaFoldDB" id="F6H013"/>
<keyword evidence="2 5" id="KW-0442">Lipid degradation</keyword>
<evidence type="ECO:0000256" key="3">
    <source>
        <dbReference type="ARBA" id="ARBA00023098"/>
    </source>
</evidence>
<evidence type="ECO:0000256" key="1">
    <source>
        <dbReference type="ARBA" id="ARBA00010240"/>
    </source>
</evidence>
<dbReference type="STRING" id="29760.F6H013"/>
<evidence type="ECO:0000256" key="2">
    <source>
        <dbReference type="ARBA" id="ARBA00022963"/>
    </source>
</evidence>
<dbReference type="SUPFAM" id="SSF52151">
    <property type="entry name" value="FabD/lysophospholipase-like"/>
    <property type="match status" value="1"/>
</dbReference>
<keyword evidence="3 5" id="KW-0443">Lipid metabolism</keyword>
<protein>
    <recommendedName>
        <fullName evidence="5">Patatin</fullName>
        <ecNumber evidence="5">3.1.1.-</ecNumber>
    </recommendedName>
</protein>
<evidence type="ECO:0000313" key="7">
    <source>
        <dbReference type="EMBL" id="CCB45863.1"/>
    </source>
</evidence>
<keyword evidence="5" id="KW-0378">Hydrolase</keyword>
<dbReference type="EMBL" id="FN595227">
    <property type="protein sequence ID" value="CCB45863.1"/>
    <property type="molecule type" value="Genomic_DNA"/>
</dbReference>
<evidence type="ECO:0000256" key="5">
    <source>
        <dbReference type="RuleBase" id="RU361262"/>
    </source>
</evidence>
<feature type="short sequence motif" description="GXSXG" evidence="4">
    <location>
        <begin position="62"/>
        <end position="66"/>
    </location>
</feature>
<comment type="similarity">
    <text evidence="1 5">Belongs to the patatin family.</text>
</comment>
<dbReference type="GO" id="GO:0047372">
    <property type="term" value="F:monoacylglycerol lipase activity"/>
    <property type="evidence" value="ECO:0000318"/>
    <property type="project" value="GO_Central"/>
</dbReference>